<proteinExistence type="predicted"/>
<evidence type="ECO:0000313" key="3">
    <source>
        <dbReference type="Proteomes" id="UP001281410"/>
    </source>
</evidence>
<feature type="domain" description="RNase H type-1" evidence="1">
    <location>
        <begin position="95"/>
        <end position="217"/>
    </location>
</feature>
<evidence type="ECO:0000259" key="1">
    <source>
        <dbReference type="Pfam" id="PF13456"/>
    </source>
</evidence>
<keyword evidence="3" id="KW-1185">Reference proteome</keyword>
<dbReference type="Gene3D" id="3.30.420.10">
    <property type="entry name" value="Ribonuclease H-like superfamily/Ribonuclease H"/>
    <property type="match status" value="1"/>
</dbReference>
<dbReference type="Pfam" id="PF13456">
    <property type="entry name" value="RVT_3"/>
    <property type="match status" value="1"/>
</dbReference>
<gene>
    <name evidence="2" type="ORF">Dsin_022231</name>
</gene>
<dbReference type="CDD" id="cd06222">
    <property type="entry name" value="RNase_H_like"/>
    <property type="match status" value="1"/>
</dbReference>
<reference evidence="2" key="1">
    <citation type="journal article" date="2023" name="Plant J.">
        <title>Genome sequences and population genomics provide insights into the demographic history, inbreeding, and mutation load of two 'living fossil' tree species of Dipteronia.</title>
        <authorList>
            <person name="Feng Y."/>
            <person name="Comes H.P."/>
            <person name="Chen J."/>
            <person name="Zhu S."/>
            <person name="Lu R."/>
            <person name="Zhang X."/>
            <person name="Li P."/>
            <person name="Qiu J."/>
            <person name="Olsen K.M."/>
            <person name="Qiu Y."/>
        </authorList>
    </citation>
    <scope>NUCLEOTIDE SEQUENCE</scope>
    <source>
        <strain evidence="2">NBL</strain>
    </source>
</reference>
<dbReference type="InterPro" id="IPR012337">
    <property type="entry name" value="RNaseH-like_sf"/>
</dbReference>
<evidence type="ECO:0000313" key="2">
    <source>
        <dbReference type="EMBL" id="KAK3198816.1"/>
    </source>
</evidence>
<dbReference type="EMBL" id="JANJYJ010000007">
    <property type="protein sequence ID" value="KAK3198816.1"/>
    <property type="molecule type" value="Genomic_DNA"/>
</dbReference>
<dbReference type="AlphaFoldDB" id="A0AAE0A2L4"/>
<dbReference type="PANTHER" id="PTHR47074">
    <property type="entry name" value="BNAC02G40300D PROTEIN"/>
    <property type="match status" value="1"/>
</dbReference>
<accession>A0AAE0A2L4</accession>
<dbReference type="GO" id="GO:0003676">
    <property type="term" value="F:nucleic acid binding"/>
    <property type="evidence" value="ECO:0007669"/>
    <property type="project" value="InterPro"/>
</dbReference>
<comment type="caution">
    <text evidence="2">The sequence shown here is derived from an EMBL/GenBank/DDBJ whole genome shotgun (WGS) entry which is preliminary data.</text>
</comment>
<dbReference type="PANTHER" id="PTHR47074:SF11">
    <property type="entry name" value="REVERSE TRANSCRIPTASE-LIKE PROTEIN"/>
    <property type="match status" value="1"/>
</dbReference>
<sequence length="244" mass="27029">MKDICCSESMHFQDFLLLYVCCLRLEELEVLGIVWWKVWSYRNLWIHSSVSIDLGCLVQWAFDFLANAPFFAIYLAQSAVISRWIPAEGGVFKINTDAGISGENQCVGVGIVILGEDGLVMVSAAQHLVALVSPPVVESMAILCGIRLALLSNLVPFVVESDALSVIKLVHVGRTPSFDIGIVIHDILSCVEGDLSRLFQFVHRKANMVAHNLAKMALSIKSDLLWVEFVPPFVEALVLEDFPR</sequence>
<dbReference type="InterPro" id="IPR052929">
    <property type="entry name" value="RNase_H-like_EbsB-rel"/>
</dbReference>
<dbReference type="SUPFAM" id="SSF53098">
    <property type="entry name" value="Ribonuclease H-like"/>
    <property type="match status" value="1"/>
</dbReference>
<dbReference type="InterPro" id="IPR036397">
    <property type="entry name" value="RNaseH_sf"/>
</dbReference>
<organism evidence="2 3">
    <name type="scientific">Dipteronia sinensis</name>
    <dbReference type="NCBI Taxonomy" id="43782"/>
    <lineage>
        <taxon>Eukaryota</taxon>
        <taxon>Viridiplantae</taxon>
        <taxon>Streptophyta</taxon>
        <taxon>Embryophyta</taxon>
        <taxon>Tracheophyta</taxon>
        <taxon>Spermatophyta</taxon>
        <taxon>Magnoliopsida</taxon>
        <taxon>eudicotyledons</taxon>
        <taxon>Gunneridae</taxon>
        <taxon>Pentapetalae</taxon>
        <taxon>rosids</taxon>
        <taxon>malvids</taxon>
        <taxon>Sapindales</taxon>
        <taxon>Sapindaceae</taxon>
        <taxon>Hippocastanoideae</taxon>
        <taxon>Acereae</taxon>
        <taxon>Dipteronia</taxon>
    </lineage>
</organism>
<dbReference type="GO" id="GO:0004523">
    <property type="term" value="F:RNA-DNA hybrid ribonuclease activity"/>
    <property type="evidence" value="ECO:0007669"/>
    <property type="project" value="InterPro"/>
</dbReference>
<protein>
    <recommendedName>
        <fullName evidence="1">RNase H type-1 domain-containing protein</fullName>
    </recommendedName>
</protein>
<dbReference type="Proteomes" id="UP001281410">
    <property type="component" value="Unassembled WGS sequence"/>
</dbReference>
<dbReference type="InterPro" id="IPR044730">
    <property type="entry name" value="RNase_H-like_dom_plant"/>
</dbReference>
<dbReference type="InterPro" id="IPR002156">
    <property type="entry name" value="RNaseH_domain"/>
</dbReference>
<name>A0AAE0A2L4_9ROSI</name>